<dbReference type="SUPFAM" id="SSF50156">
    <property type="entry name" value="PDZ domain-like"/>
    <property type="match status" value="1"/>
</dbReference>
<evidence type="ECO:0000313" key="2">
    <source>
        <dbReference type="EMBL" id="VVO69388.1"/>
    </source>
</evidence>
<reference evidence="2 3" key="1">
    <citation type="submission" date="2019-09" db="EMBL/GenBank/DDBJ databases">
        <authorList>
            <person name="Chandra G."/>
            <person name="Truman W A."/>
        </authorList>
    </citation>
    <scope>NUCLEOTIDE SEQUENCE [LARGE SCALE GENOMIC DNA]</scope>
    <source>
        <strain evidence="2">PS880</strain>
    </source>
</reference>
<gene>
    <name evidence="2" type="ORF">PS880_01223</name>
</gene>
<evidence type="ECO:0000313" key="3">
    <source>
        <dbReference type="Proteomes" id="UP000375525"/>
    </source>
</evidence>
<accession>A0A5E7HZA3</accession>
<dbReference type="AlphaFoldDB" id="A0A5E7HZA3"/>
<sequence>MSRYFVGLVLTSALLTGCVNPLYSAADRKDTSDYLRKVVDPAYYLAMDCNEFRQQQQVYSTITDGPELINGRVKRTIDQVATQRDCSTSSTSNQNIATTQLPSVQSISSAVPSSPFASVTPEQWKNEIAKITEENFSGKSCDYLYVALTSGNETARVSTIAEQKVYAQQLITVATAVRQKKACPKTLLTSAKVGMLASDVNPEKTLRLNIPALGVWVSSTAPGGAAEKAGIQARDVIVAVNGSAVNDLFSFLVEIRRATPGSMVQVKVWRGNGFIILPLEIRDSSIVASLLNSLRISLNC</sequence>
<dbReference type="InterPro" id="IPR036034">
    <property type="entry name" value="PDZ_sf"/>
</dbReference>
<dbReference type="Pfam" id="PF13180">
    <property type="entry name" value="PDZ_2"/>
    <property type="match status" value="1"/>
</dbReference>
<evidence type="ECO:0000259" key="1">
    <source>
        <dbReference type="PROSITE" id="PS50106"/>
    </source>
</evidence>
<name>A0A5E7HZA3_PSEFL</name>
<dbReference type="PROSITE" id="PS51257">
    <property type="entry name" value="PROKAR_LIPOPROTEIN"/>
    <property type="match status" value="1"/>
</dbReference>
<dbReference type="OrthoDB" id="7006465at2"/>
<dbReference type="SMART" id="SM00228">
    <property type="entry name" value="PDZ"/>
    <property type="match status" value="1"/>
</dbReference>
<dbReference type="EMBL" id="CABVIH010000005">
    <property type="protein sequence ID" value="VVO69388.1"/>
    <property type="molecule type" value="Genomic_DNA"/>
</dbReference>
<dbReference type="Proteomes" id="UP000375525">
    <property type="component" value="Unassembled WGS sequence"/>
</dbReference>
<dbReference type="RefSeq" id="WP_150779017.1">
    <property type="nucleotide sequence ID" value="NZ_CABVIH010000005.1"/>
</dbReference>
<dbReference type="Gene3D" id="2.30.42.10">
    <property type="match status" value="1"/>
</dbReference>
<dbReference type="PROSITE" id="PS50106">
    <property type="entry name" value="PDZ"/>
    <property type="match status" value="1"/>
</dbReference>
<proteinExistence type="predicted"/>
<dbReference type="InterPro" id="IPR001478">
    <property type="entry name" value="PDZ"/>
</dbReference>
<organism evidence="2 3">
    <name type="scientific">Pseudomonas fluorescens</name>
    <dbReference type="NCBI Taxonomy" id="294"/>
    <lineage>
        <taxon>Bacteria</taxon>
        <taxon>Pseudomonadati</taxon>
        <taxon>Pseudomonadota</taxon>
        <taxon>Gammaproteobacteria</taxon>
        <taxon>Pseudomonadales</taxon>
        <taxon>Pseudomonadaceae</taxon>
        <taxon>Pseudomonas</taxon>
    </lineage>
</organism>
<protein>
    <recommendedName>
        <fullName evidence="1">PDZ domain-containing protein</fullName>
    </recommendedName>
</protein>
<feature type="domain" description="PDZ" evidence="1">
    <location>
        <begin position="192"/>
        <end position="248"/>
    </location>
</feature>